<keyword evidence="5 7" id="KW-0472">Membrane</keyword>
<dbReference type="SUPFAM" id="SSF103473">
    <property type="entry name" value="MFS general substrate transporter"/>
    <property type="match status" value="1"/>
</dbReference>
<evidence type="ECO:0000256" key="2">
    <source>
        <dbReference type="ARBA" id="ARBA00008335"/>
    </source>
</evidence>
<dbReference type="InterPro" id="IPR036259">
    <property type="entry name" value="MFS_trans_sf"/>
</dbReference>
<feature type="domain" description="Major facilitator superfamily (MFS) profile" evidence="8">
    <location>
        <begin position="88"/>
        <end position="521"/>
    </location>
</feature>
<dbReference type="InterPro" id="IPR020846">
    <property type="entry name" value="MFS_dom"/>
</dbReference>
<feature type="transmembrane region" description="Helical" evidence="7">
    <location>
        <begin position="246"/>
        <end position="266"/>
    </location>
</feature>
<accession>A0A6A5R623</accession>
<dbReference type="GO" id="GO:0022857">
    <property type="term" value="F:transmembrane transporter activity"/>
    <property type="evidence" value="ECO:0007669"/>
    <property type="project" value="InterPro"/>
</dbReference>
<dbReference type="EMBL" id="ML979025">
    <property type="protein sequence ID" value="KAF1922464.1"/>
    <property type="molecule type" value="Genomic_DNA"/>
</dbReference>
<comment type="subcellular location">
    <subcellularLocation>
        <location evidence="1">Membrane</location>
        <topology evidence="1">Multi-pass membrane protein</topology>
    </subcellularLocation>
</comment>
<dbReference type="Gene3D" id="1.20.1250.20">
    <property type="entry name" value="MFS general substrate transporter like domains"/>
    <property type="match status" value="1"/>
</dbReference>
<dbReference type="OrthoDB" id="5403280at2759"/>
<feature type="transmembrane region" description="Helical" evidence="7">
    <location>
        <begin position="321"/>
        <end position="344"/>
    </location>
</feature>
<keyword evidence="10" id="KW-1185">Reference proteome</keyword>
<dbReference type="AlphaFoldDB" id="A0A6A5R623"/>
<dbReference type="Pfam" id="PF07690">
    <property type="entry name" value="MFS_1"/>
    <property type="match status" value="1"/>
</dbReference>
<organism evidence="9 10">
    <name type="scientific">Didymella exigua CBS 183.55</name>
    <dbReference type="NCBI Taxonomy" id="1150837"/>
    <lineage>
        <taxon>Eukaryota</taxon>
        <taxon>Fungi</taxon>
        <taxon>Dikarya</taxon>
        <taxon>Ascomycota</taxon>
        <taxon>Pezizomycotina</taxon>
        <taxon>Dothideomycetes</taxon>
        <taxon>Pleosporomycetidae</taxon>
        <taxon>Pleosporales</taxon>
        <taxon>Pleosporineae</taxon>
        <taxon>Didymellaceae</taxon>
        <taxon>Didymella</taxon>
    </lineage>
</organism>
<evidence type="ECO:0000256" key="7">
    <source>
        <dbReference type="SAM" id="Phobius"/>
    </source>
</evidence>
<dbReference type="PROSITE" id="PS50850">
    <property type="entry name" value="MFS"/>
    <property type="match status" value="1"/>
</dbReference>
<evidence type="ECO:0000313" key="9">
    <source>
        <dbReference type="EMBL" id="KAF1922464.1"/>
    </source>
</evidence>
<dbReference type="FunFam" id="1.20.1250.20:FF:000082">
    <property type="entry name" value="MFS multidrug transporter, putative"/>
    <property type="match status" value="1"/>
</dbReference>
<feature type="region of interest" description="Disordered" evidence="6">
    <location>
        <begin position="1"/>
        <end position="43"/>
    </location>
</feature>
<feature type="transmembrane region" description="Helical" evidence="7">
    <location>
        <begin position="429"/>
        <end position="456"/>
    </location>
</feature>
<feature type="compositionally biased region" description="Polar residues" evidence="6">
    <location>
        <begin position="23"/>
        <end position="33"/>
    </location>
</feature>
<dbReference type="PANTHER" id="PTHR23502">
    <property type="entry name" value="MAJOR FACILITATOR SUPERFAMILY"/>
    <property type="match status" value="1"/>
</dbReference>
<dbReference type="InterPro" id="IPR011701">
    <property type="entry name" value="MFS"/>
</dbReference>
<feature type="transmembrane region" description="Helical" evidence="7">
    <location>
        <begin position="156"/>
        <end position="174"/>
    </location>
</feature>
<sequence length="538" mass="59340">MAYPDPYALPNMSNQEVGEPASVAQTSRSTTPRSFKKESEVKAQKYHDNGLQADGENFAPAVTNKTIDFVSNDPENPFHWPTAKKYRACILACTMTFIVQINGTMMTSAAEQINESFHVSDEVFPHSYWPVLSWNLGGAAAPLVGLPLMENFGVRYTYLAIYAVLIIFIIPQAVAHNFATLIVVRIFTGSCTATLANITSGIVSDIWYAGLAKSFFTSMYIFALLSGLSMGPVFGSLVVQYTTWRWIFIGQIIFYSALFPVLFFALPEVRPDVILHQRAAKIRRETGLNVQTAQEKKKTSVSEILTETLIRPTRLLFTEGVLISLGMWSAFVIGIAFMFTQSIMQVYSGLYGWTFFGTGMVQGAIVVGELVGVFAQLLQDRVYFASAKNNTEDPGHPLPEARLYLSIPASFIGLTGGLFFFAWTSFPSVSWIVPSIALGFVGFGMFLCTTALTTYIVDAYAKYAASSVAGVAFLENLMAAFLPLATQSMYRTLGFNWASSLLGFIALLLSCIPVVLIRYGRKLRERSPFMEVAGHNKE</sequence>
<proteinExistence type="inferred from homology"/>
<name>A0A6A5R623_9PLEO</name>
<dbReference type="RefSeq" id="XP_033442717.1">
    <property type="nucleotide sequence ID" value="XM_033594517.1"/>
</dbReference>
<evidence type="ECO:0000313" key="10">
    <source>
        <dbReference type="Proteomes" id="UP000800082"/>
    </source>
</evidence>
<feature type="transmembrane region" description="Helical" evidence="7">
    <location>
        <begin position="497"/>
        <end position="517"/>
    </location>
</feature>
<evidence type="ECO:0000256" key="6">
    <source>
        <dbReference type="SAM" id="MobiDB-lite"/>
    </source>
</evidence>
<keyword evidence="4 7" id="KW-1133">Transmembrane helix</keyword>
<evidence type="ECO:0000256" key="4">
    <source>
        <dbReference type="ARBA" id="ARBA00022989"/>
    </source>
</evidence>
<evidence type="ECO:0000256" key="5">
    <source>
        <dbReference type="ARBA" id="ARBA00023136"/>
    </source>
</evidence>
<dbReference type="PANTHER" id="PTHR23502:SF52">
    <property type="entry name" value="MULTIDRUG TRANSPORTER, PUTATIVE (AFU_ORTHOLOGUE AFUA_2G17730)-RELATED"/>
    <property type="match status" value="1"/>
</dbReference>
<evidence type="ECO:0000256" key="3">
    <source>
        <dbReference type="ARBA" id="ARBA00022692"/>
    </source>
</evidence>
<reference evidence="9" key="1">
    <citation type="journal article" date="2020" name="Stud. Mycol.">
        <title>101 Dothideomycetes genomes: a test case for predicting lifestyles and emergence of pathogens.</title>
        <authorList>
            <person name="Haridas S."/>
            <person name="Albert R."/>
            <person name="Binder M."/>
            <person name="Bloem J."/>
            <person name="Labutti K."/>
            <person name="Salamov A."/>
            <person name="Andreopoulos B."/>
            <person name="Baker S."/>
            <person name="Barry K."/>
            <person name="Bills G."/>
            <person name="Bluhm B."/>
            <person name="Cannon C."/>
            <person name="Castanera R."/>
            <person name="Culley D."/>
            <person name="Daum C."/>
            <person name="Ezra D."/>
            <person name="Gonzalez J."/>
            <person name="Henrissat B."/>
            <person name="Kuo A."/>
            <person name="Liang C."/>
            <person name="Lipzen A."/>
            <person name="Lutzoni F."/>
            <person name="Magnuson J."/>
            <person name="Mondo S."/>
            <person name="Nolan M."/>
            <person name="Ohm R."/>
            <person name="Pangilinan J."/>
            <person name="Park H.-J."/>
            <person name="Ramirez L."/>
            <person name="Alfaro M."/>
            <person name="Sun H."/>
            <person name="Tritt A."/>
            <person name="Yoshinaga Y."/>
            <person name="Zwiers L.-H."/>
            <person name="Turgeon B."/>
            <person name="Goodwin S."/>
            <person name="Spatafora J."/>
            <person name="Crous P."/>
            <person name="Grigoriev I."/>
        </authorList>
    </citation>
    <scope>NUCLEOTIDE SEQUENCE</scope>
    <source>
        <strain evidence="9">CBS 183.55</strain>
    </source>
</reference>
<feature type="transmembrane region" description="Helical" evidence="7">
    <location>
        <begin position="88"/>
        <end position="108"/>
    </location>
</feature>
<protein>
    <submittedName>
        <fullName evidence="9">Multidrug transporter</fullName>
    </submittedName>
</protein>
<feature type="transmembrane region" description="Helical" evidence="7">
    <location>
        <begin position="220"/>
        <end position="240"/>
    </location>
</feature>
<gene>
    <name evidence="9" type="ORF">M421DRAFT_426864</name>
</gene>
<comment type="similarity">
    <text evidence="2">Belongs to the major facilitator superfamily.</text>
</comment>
<feature type="transmembrane region" description="Helical" evidence="7">
    <location>
        <begin position="128"/>
        <end position="149"/>
    </location>
</feature>
<evidence type="ECO:0000256" key="1">
    <source>
        <dbReference type="ARBA" id="ARBA00004141"/>
    </source>
</evidence>
<feature type="transmembrane region" description="Helical" evidence="7">
    <location>
        <begin position="403"/>
        <end position="423"/>
    </location>
</feature>
<dbReference type="GeneID" id="54352185"/>
<dbReference type="Proteomes" id="UP000800082">
    <property type="component" value="Unassembled WGS sequence"/>
</dbReference>
<feature type="transmembrane region" description="Helical" evidence="7">
    <location>
        <begin position="350"/>
        <end position="378"/>
    </location>
</feature>
<dbReference type="GO" id="GO:0005886">
    <property type="term" value="C:plasma membrane"/>
    <property type="evidence" value="ECO:0007669"/>
    <property type="project" value="TreeGrafter"/>
</dbReference>
<evidence type="ECO:0000259" key="8">
    <source>
        <dbReference type="PROSITE" id="PS50850"/>
    </source>
</evidence>
<keyword evidence="3 7" id="KW-0812">Transmembrane</keyword>
<feature type="transmembrane region" description="Helical" evidence="7">
    <location>
        <begin position="186"/>
        <end position="208"/>
    </location>
</feature>
<feature type="transmembrane region" description="Helical" evidence="7">
    <location>
        <begin position="463"/>
        <end position="485"/>
    </location>
</feature>